<comment type="subcellular location">
    <subcellularLocation>
        <location evidence="1">Membrane</location>
        <topology evidence="1">Multi-pass membrane protein</topology>
    </subcellularLocation>
</comment>
<dbReference type="InterPro" id="IPR044878">
    <property type="entry name" value="UbiA_sf"/>
</dbReference>
<keyword evidence="5 6" id="KW-0472">Membrane</keyword>
<feature type="transmembrane region" description="Helical" evidence="6">
    <location>
        <begin position="240"/>
        <end position="258"/>
    </location>
</feature>
<gene>
    <name evidence="7" type="ORF">POL58_44680</name>
</gene>
<dbReference type="Gene3D" id="1.10.357.140">
    <property type="entry name" value="UbiA prenyltransferase"/>
    <property type="match status" value="1"/>
</dbReference>
<accession>A0ABT5BL96</accession>
<keyword evidence="2" id="KW-1003">Cell membrane</keyword>
<evidence type="ECO:0000256" key="2">
    <source>
        <dbReference type="ARBA" id="ARBA00022475"/>
    </source>
</evidence>
<keyword evidence="4 6" id="KW-1133">Transmembrane helix</keyword>
<sequence>MTYSERPWTERASVAGARPGRAGQLVLGGRALRVGQWAHFAPLPLAGAPLQDMLSGTCPLGPVLWACLAGALCLACAYGLNAHGDRATDGRGKNPLAGAAVGPAALVPAIACGLLAAVAAARSGGLGPAALSLAAGVFYSAGPRLKRWPGVGTLANVAIFAPLLALVGRPRTPGFWGMSAVFAALLLQNQLVHERADEAEDRRAGAYTTAQWLGRAGVAAAGRWLALAGSLAAGLLLGPWAALCGATGLVLGAGQIGQADAAAARRRHRALALVTGAAIYALTPGGAW</sequence>
<feature type="transmembrane region" description="Helical" evidence="6">
    <location>
        <begin position="63"/>
        <end position="84"/>
    </location>
</feature>
<dbReference type="EMBL" id="JAQNDN010000027">
    <property type="protein sequence ID" value="MDC0674926.1"/>
    <property type="molecule type" value="Genomic_DNA"/>
</dbReference>
<evidence type="ECO:0000256" key="6">
    <source>
        <dbReference type="SAM" id="Phobius"/>
    </source>
</evidence>
<evidence type="ECO:0000256" key="5">
    <source>
        <dbReference type="ARBA" id="ARBA00023136"/>
    </source>
</evidence>
<keyword evidence="8" id="KW-1185">Reference proteome</keyword>
<keyword evidence="3 6" id="KW-0812">Transmembrane</keyword>
<comment type="caution">
    <text evidence="7">The sequence shown here is derived from an EMBL/GenBank/DDBJ whole genome shotgun (WGS) entry which is preliminary data.</text>
</comment>
<dbReference type="InterPro" id="IPR000537">
    <property type="entry name" value="UbiA_prenyltransferase"/>
</dbReference>
<proteinExistence type="predicted"/>
<dbReference type="RefSeq" id="WP_272009550.1">
    <property type="nucleotide sequence ID" value="NZ_JAQNDN010000027.1"/>
</dbReference>
<feature type="transmembrane region" description="Helical" evidence="6">
    <location>
        <begin position="148"/>
        <end position="168"/>
    </location>
</feature>
<dbReference type="Pfam" id="PF01040">
    <property type="entry name" value="UbiA"/>
    <property type="match status" value="1"/>
</dbReference>
<feature type="transmembrane region" description="Helical" evidence="6">
    <location>
        <begin position="270"/>
        <end position="287"/>
    </location>
</feature>
<evidence type="ECO:0000256" key="1">
    <source>
        <dbReference type="ARBA" id="ARBA00004141"/>
    </source>
</evidence>
<evidence type="ECO:0000256" key="3">
    <source>
        <dbReference type="ARBA" id="ARBA00022692"/>
    </source>
</evidence>
<evidence type="ECO:0000313" key="7">
    <source>
        <dbReference type="EMBL" id="MDC0674926.1"/>
    </source>
</evidence>
<protein>
    <submittedName>
        <fullName evidence="7">UbiA family prenyltransferase</fullName>
    </submittedName>
</protein>
<feature type="transmembrane region" description="Helical" evidence="6">
    <location>
        <begin position="125"/>
        <end position="141"/>
    </location>
</feature>
<evidence type="ECO:0000256" key="4">
    <source>
        <dbReference type="ARBA" id="ARBA00022989"/>
    </source>
</evidence>
<reference evidence="7 8" key="1">
    <citation type="submission" date="2022-11" db="EMBL/GenBank/DDBJ databases">
        <title>Minimal conservation of predation-associated metabolite biosynthetic gene clusters underscores biosynthetic potential of Myxococcota including descriptions for ten novel species: Archangium lansinium sp. nov., Myxococcus landrumus sp. nov., Nannocystis bai.</title>
        <authorList>
            <person name="Ahearne A."/>
            <person name="Stevens C."/>
            <person name="Dowd S."/>
        </authorList>
    </citation>
    <scope>NUCLEOTIDE SEQUENCE [LARGE SCALE GENOMIC DNA]</scope>
    <source>
        <strain evidence="7 8">NCELM</strain>
    </source>
</reference>
<evidence type="ECO:0000313" key="8">
    <source>
        <dbReference type="Proteomes" id="UP001217838"/>
    </source>
</evidence>
<feature type="transmembrane region" description="Helical" evidence="6">
    <location>
        <begin position="96"/>
        <end position="119"/>
    </location>
</feature>
<name>A0ABT5BL96_9BACT</name>
<dbReference type="Proteomes" id="UP001217838">
    <property type="component" value="Unassembled WGS sequence"/>
</dbReference>
<organism evidence="7 8">
    <name type="scientific">Nannocystis radixulma</name>
    <dbReference type="NCBI Taxonomy" id="2995305"/>
    <lineage>
        <taxon>Bacteria</taxon>
        <taxon>Pseudomonadati</taxon>
        <taxon>Myxococcota</taxon>
        <taxon>Polyangia</taxon>
        <taxon>Nannocystales</taxon>
        <taxon>Nannocystaceae</taxon>
        <taxon>Nannocystis</taxon>
    </lineage>
</organism>